<accession>A0A0F9G5T4</accession>
<dbReference type="SUPFAM" id="SSF55729">
    <property type="entry name" value="Acyl-CoA N-acyltransferases (Nat)"/>
    <property type="match status" value="1"/>
</dbReference>
<protein>
    <recommendedName>
        <fullName evidence="2">N-acetyltransferase domain-containing protein</fullName>
    </recommendedName>
</protein>
<dbReference type="EMBL" id="LAZR01021308">
    <property type="protein sequence ID" value="KKL85781.1"/>
    <property type="molecule type" value="Genomic_DNA"/>
</dbReference>
<proteinExistence type="predicted"/>
<evidence type="ECO:0000313" key="1">
    <source>
        <dbReference type="EMBL" id="KKL85781.1"/>
    </source>
</evidence>
<organism evidence="1">
    <name type="scientific">marine sediment metagenome</name>
    <dbReference type="NCBI Taxonomy" id="412755"/>
    <lineage>
        <taxon>unclassified sequences</taxon>
        <taxon>metagenomes</taxon>
        <taxon>ecological metagenomes</taxon>
    </lineage>
</organism>
<dbReference type="CDD" id="cd04301">
    <property type="entry name" value="NAT_SF"/>
    <property type="match status" value="1"/>
</dbReference>
<dbReference type="InterPro" id="IPR016181">
    <property type="entry name" value="Acyl_CoA_acyltransferase"/>
</dbReference>
<sequence length="247" mass="29354">MLKLSKLQQQLFIECTSKKYFDRLEPYHYVPETIKPYKSIYGVFPKLQFHNDHPHPVAVVVYAPPFANLQARNKVLKDRRPEFTSKRANLAWVNSNIIMAKRLIVDPRYRRLGIAKWLLQETVKIQPYQYIEALSPIDYTNKILIGAGFECHHMPAPNYYTRVKNVLALAGISKDLQQHPKLVVKRIALLKPDIRSKLDYELKRFFQHFRISNQKNYTTDHIEYLLRKLQFPNCYFIKYNKEHNFSS</sequence>
<name>A0A0F9G5T4_9ZZZZ</name>
<gene>
    <name evidence="1" type="ORF">LCGC14_1951320</name>
</gene>
<comment type="caution">
    <text evidence="1">The sequence shown here is derived from an EMBL/GenBank/DDBJ whole genome shotgun (WGS) entry which is preliminary data.</text>
</comment>
<reference evidence="1" key="1">
    <citation type="journal article" date="2015" name="Nature">
        <title>Complex archaea that bridge the gap between prokaryotes and eukaryotes.</title>
        <authorList>
            <person name="Spang A."/>
            <person name="Saw J.H."/>
            <person name="Jorgensen S.L."/>
            <person name="Zaremba-Niedzwiedzka K."/>
            <person name="Martijn J."/>
            <person name="Lind A.E."/>
            <person name="van Eijk R."/>
            <person name="Schleper C."/>
            <person name="Guy L."/>
            <person name="Ettema T.J."/>
        </authorList>
    </citation>
    <scope>NUCLEOTIDE SEQUENCE</scope>
</reference>
<dbReference type="AlphaFoldDB" id="A0A0F9G5T4"/>
<evidence type="ECO:0008006" key="2">
    <source>
        <dbReference type="Google" id="ProtNLM"/>
    </source>
</evidence>